<feature type="domain" description="Cyclic nucleotide-binding" evidence="1">
    <location>
        <begin position="10"/>
        <end position="112"/>
    </location>
</feature>
<dbReference type="Pfam" id="PF00027">
    <property type="entry name" value="cNMP_binding"/>
    <property type="match status" value="1"/>
</dbReference>
<protein>
    <submittedName>
        <fullName evidence="2">cAMP-binding domain of CRP or a regulatory subunit of cAMP-dependent protein kinases</fullName>
    </submittedName>
</protein>
<dbReference type="OrthoDB" id="792939at2"/>
<keyword evidence="2" id="KW-0418">Kinase</keyword>
<dbReference type="InterPro" id="IPR000595">
    <property type="entry name" value="cNMP-bd_dom"/>
</dbReference>
<keyword evidence="3" id="KW-1185">Reference proteome</keyword>
<proteinExistence type="predicted"/>
<dbReference type="GO" id="GO:0016301">
    <property type="term" value="F:kinase activity"/>
    <property type="evidence" value="ECO:0007669"/>
    <property type="project" value="UniProtKB-KW"/>
</dbReference>
<dbReference type="InterPro" id="IPR018490">
    <property type="entry name" value="cNMP-bd_dom_sf"/>
</dbReference>
<dbReference type="Proteomes" id="UP000199532">
    <property type="component" value="Unassembled WGS sequence"/>
</dbReference>
<evidence type="ECO:0000313" key="2">
    <source>
        <dbReference type="EMBL" id="SEJ20124.1"/>
    </source>
</evidence>
<dbReference type="Gene3D" id="2.60.120.10">
    <property type="entry name" value="Jelly Rolls"/>
    <property type="match status" value="1"/>
</dbReference>
<sequence>MTDLEQYLHSYFTFDQDDLMKVSALFKKKTLNKGDYFLKADKKCNQLCFIQSGLLRIYADVDGKEVTQWISTQGYFVADLSSLLFQTPSRWNMQALTTLDIFVIERAEYNRLGEIIPKWPETEKLFLAHCFKMMEDRIFSFISMTAEERYHFFFEKNREIFNQVPLQYLASMLGMTPETISRIRRKQLM</sequence>
<dbReference type="CDD" id="cd00038">
    <property type="entry name" value="CAP_ED"/>
    <property type="match status" value="1"/>
</dbReference>
<dbReference type="STRING" id="408657.SAMN04487995_3738"/>
<dbReference type="EMBL" id="FNXY01000005">
    <property type="protein sequence ID" value="SEJ20124.1"/>
    <property type="molecule type" value="Genomic_DNA"/>
</dbReference>
<keyword evidence="2" id="KW-0808">Transferase</keyword>
<dbReference type="PROSITE" id="PS50042">
    <property type="entry name" value="CNMP_BINDING_3"/>
    <property type="match status" value="1"/>
</dbReference>
<evidence type="ECO:0000313" key="3">
    <source>
        <dbReference type="Proteomes" id="UP000199532"/>
    </source>
</evidence>
<dbReference type="SUPFAM" id="SSF51206">
    <property type="entry name" value="cAMP-binding domain-like"/>
    <property type="match status" value="1"/>
</dbReference>
<dbReference type="RefSeq" id="WP_090337729.1">
    <property type="nucleotide sequence ID" value="NZ_FNXY01000005.1"/>
</dbReference>
<name>A0A1H6WXX5_9BACT</name>
<dbReference type="AlphaFoldDB" id="A0A1H6WXX5"/>
<dbReference type="InterPro" id="IPR014710">
    <property type="entry name" value="RmlC-like_jellyroll"/>
</dbReference>
<evidence type="ECO:0000259" key="1">
    <source>
        <dbReference type="PROSITE" id="PS50042"/>
    </source>
</evidence>
<reference evidence="2 3" key="1">
    <citation type="submission" date="2016-10" db="EMBL/GenBank/DDBJ databases">
        <authorList>
            <person name="de Groot N.N."/>
        </authorList>
    </citation>
    <scope>NUCLEOTIDE SEQUENCE [LARGE SCALE GENOMIC DNA]</scope>
    <source>
        <strain evidence="2 3">DSM 19938</strain>
    </source>
</reference>
<accession>A0A1H6WXX5</accession>
<organism evidence="2 3">
    <name type="scientific">Dyadobacter koreensis</name>
    <dbReference type="NCBI Taxonomy" id="408657"/>
    <lineage>
        <taxon>Bacteria</taxon>
        <taxon>Pseudomonadati</taxon>
        <taxon>Bacteroidota</taxon>
        <taxon>Cytophagia</taxon>
        <taxon>Cytophagales</taxon>
        <taxon>Spirosomataceae</taxon>
        <taxon>Dyadobacter</taxon>
    </lineage>
</organism>
<gene>
    <name evidence="2" type="ORF">SAMN04487995_3738</name>
</gene>